<dbReference type="InterPro" id="IPR044613">
    <property type="entry name" value="Nep1/2-like"/>
</dbReference>
<gene>
    <name evidence="7" type="primary">LOC118416069</name>
</gene>
<dbReference type="GO" id="GO:0008234">
    <property type="term" value="F:cysteine-type peptidase activity"/>
    <property type="evidence" value="ECO:0007669"/>
    <property type="project" value="UniProtKB-KW"/>
</dbReference>
<proteinExistence type="inferred from homology"/>
<reference evidence="6" key="1">
    <citation type="journal article" date="2020" name="Nat. Ecol. Evol.">
        <title>Deeply conserved synteny resolves early events in vertebrate evolution.</title>
        <authorList>
            <person name="Simakov O."/>
            <person name="Marletaz F."/>
            <person name="Yue J.X."/>
            <person name="O'Connell B."/>
            <person name="Jenkins J."/>
            <person name="Brandt A."/>
            <person name="Calef R."/>
            <person name="Tung C.H."/>
            <person name="Huang T.K."/>
            <person name="Schmutz J."/>
            <person name="Satoh N."/>
            <person name="Yu J.K."/>
            <person name="Putnam N.H."/>
            <person name="Green R.E."/>
            <person name="Rokhsar D.S."/>
        </authorList>
    </citation>
    <scope>NUCLEOTIDE SEQUENCE [LARGE SCALE GENOMIC DNA]</scope>
    <source>
        <strain evidence="6">S238N-H82</strain>
    </source>
</reference>
<dbReference type="InterPro" id="IPR003653">
    <property type="entry name" value="Peptidase_C48_C"/>
</dbReference>
<evidence type="ECO:0000256" key="2">
    <source>
        <dbReference type="ARBA" id="ARBA00022670"/>
    </source>
</evidence>
<dbReference type="Pfam" id="PF02902">
    <property type="entry name" value="Peptidase_C48"/>
    <property type="match status" value="1"/>
</dbReference>
<keyword evidence="2" id="KW-0645">Protease</keyword>
<dbReference type="PANTHER" id="PTHR46468:SF1">
    <property type="entry name" value="SENTRIN-SPECIFIC PROTEASE 8"/>
    <property type="match status" value="1"/>
</dbReference>
<dbReference type="GeneID" id="118416069"/>
<keyword evidence="4" id="KW-0788">Thiol protease</keyword>
<keyword evidence="3" id="KW-0378">Hydrolase</keyword>
<dbReference type="PANTHER" id="PTHR46468">
    <property type="entry name" value="SENTRIN-SPECIFIC PROTEASE 8"/>
    <property type="match status" value="1"/>
</dbReference>
<dbReference type="InterPro" id="IPR038765">
    <property type="entry name" value="Papain-like_cys_pep_sf"/>
</dbReference>
<accession>A0A9J7L7M1</accession>
<dbReference type="AlphaFoldDB" id="A0A9J7L7M1"/>
<dbReference type="SUPFAM" id="SSF54001">
    <property type="entry name" value="Cysteine proteinases"/>
    <property type="match status" value="1"/>
</dbReference>
<evidence type="ECO:0000256" key="4">
    <source>
        <dbReference type="ARBA" id="ARBA00022807"/>
    </source>
</evidence>
<protein>
    <submittedName>
        <fullName evidence="7">Sentrin-specific protease 8-like</fullName>
    </submittedName>
</protein>
<dbReference type="OMA" id="GFYFEYL"/>
<dbReference type="Gene3D" id="3.40.395.10">
    <property type="entry name" value="Adenoviral Proteinase, Chain A"/>
    <property type="match status" value="1"/>
</dbReference>
<organism evidence="6 7">
    <name type="scientific">Branchiostoma floridae</name>
    <name type="common">Florida lancelet</name>
    <name type="synonym">Amphioxus</name>
    <dbReference type="NCBI Taxonomy" id="7739"/>
    <lineage>
        <taxon>Eukaryota</taxon>
        <taxon>Metazoa</taxon>
        <taxon>Chordata</taxon>
        <taxon>Cephalochordata</taxon>
        <taxon>Leptocardii</taxon>
        <taxon>Amphioxiformes</taxon>
        <taxon>Branchiostomatidae</taxon>
        <taxon>Branchiostoma</taxon>
    </lineage>
</organism>
<evidence type="ECO:0000313" key="7">
    <source>
        <dbReference type="RefSeq" id="XP_035677020.1"/>
    </source>
</evidence>
<dbReference type="GO" id="GO:0019784">
    <property type="term" value="F:deNEDDylase activity"/>
    <property type="evidence" value="ECO:0000318"/>
    <property type="project" value="GO_Central"/>
</dbReference>
<dbReference type="GO" id="GO:0000338">
    <property type="term" value="P:protein deneddylation"/>
    <property type="evidence" value="ECO:0000318"/>
    <property type="project" value="GO_Central"/>
</dbReference>
<sequence length="216" mass="24100">MAALADDIVLSFHDSCLKKSDVKLLQPPNWLNDKIIGFAFEYFERVQFQDFSSDVTFISPDVTQFIKYSQGDDLAPFLEPLELSSKKLVFLAVNDNANLESTGGSHWSLLLYRRDVAEFQHYDSAQGSGNSAPAKLLVKRVQPFLGQSSKITVKEVDASHQQNSYDCGVYVISNTEHLCRQLLQGDSSDIKEAVTSTSVKQKRTQLQELISSLGKS</sequence>
<reference evidence="7" key="2">
    <citation type="submission" date="2025-08" db="UniProtKB">
        <authorList>
            <consortium name="RefSeq"/>
        </authorList>
    </citation>
    <scope>IDENTIFICATION</scope>
    <source>
        <strain evidence="7">S238N-H82</strain>
        <tissue evidence="7">Testes</tissue>
    </source>
</reference>
<dbReference type="RefSeq" id="XP_035677020.1">
    <property type="nucleotide sequence ID" value="XM_035821127.1"/>
</dbReference>
<feature type="domain" description="Ubiquitin-like protease family profile" evidence="5">
    <location>
        <begin position="15"/>
        <end position="178"/>
    </location>
</feature>
<dbReference type="PROSITE" id="PS50600">
    <property type="entry name" value="ULP_PROTEASE"/>
    <property type="match status" value="1"/>
</dbReference>
<dbReference type="OrthoDB" id="5065855at2759"/>
<name>A0A9J7L7M1_BRAFL</name>
<evidence type="ECO:0000256" key="1">
    <source>
        <dbReference type="ARBA" id="ARBA00005234"/>
    </source>
</evidence>
<evidence type="ECO:0000313" key="6">
    <source>
        <dbReference type="Proteomes" id="UP000001554"/>
    </source>
</evidence>
<dbReference type="Proteomes" id="UP000001554">
    <property type="component" value="Chromosome 5"/>
</dbReference>
<evidence type="ECO:0000256" key="3">
    <source>
        <dbReference type="ARBA" id="ARBA00022801"/>
    </source>
</evidence>
<comment type="similarity">
    <text evidence="1">Belongs to the peptidase C48 family.</text>
</comment>
<dbReference type="GO" id="GO:0006508">
    <property type="term" value="P:proteolysis"/>
    <property type="evidence" value="ECO:0007669"/>
    <property type="project" value="UniProtKB-KW"/>
</dbReference>
<keyword evidence="6" id="KW-1185">Reference proteome</keyword>
<dbReference type="KEGG" id="bfo:118416069"/>
<evidence type="ECO:0000259" key="5">
    <source>
        <dbReference type="PROSITE" id="PS50600"/>
    </source>
</evidence>